<dbReference type="GO" id="GO:0005507">
    <property type="term" value="F:copper ion binding"/>
    <property type="evidence" value="ECO:0007669"/>
    <property type="project" value="InterPro"/>
</dbReference>
<name>A0A4U9W1Y3_9SPHI</name>
<feature type="domain" description="Blue (type 1) copper" evidence="5">
    <location>
        <begin position="50"/>
        <end position="166"/>
    </location>
</feature>
<dbReference type="InterPro" id="IPR050845">
    <property type="entry name" value="Cu-binding_ET"/>
</dbReference>
<sequence length="168" mass="18428">MKNLLFLLPAIIFTACNYSPDTKKVKKITGQMEDPVKQAPNNEEVEIIIHADDNMRFDKTEIGVAQGQHVKVILKHVGKATVDAMGHNLVILASGTDFNAFAHAAIDAEDNNYIPKAMEHAVIAKTGMIGGGETTVMEFVAPPTGSYDFLCSFPGHYLYMRGKLVVHR</sequence>
<evidence type="ECO:0000256" key="4">
    <source>
        <dbReference type="ARBA" id="ARBA00023008"/>
    </source>
</evidence>
<evidence type="ECO:0000256" key="2">
    <source>
        <dbReference type="ARBA" id="ARBA00022723"/>
    </source>
</evidence>
<dbReference type="SUPFAM" id="SSF49503">
    <property type="entry name" value="Cupredoxins"/>
    <property type="match status" value="1"/>
</dbReference>
<evidence type="ECO:0000313" key="9">
    <source>
        <dbReference type="Proteomes" id="UP001566204"/>
    </source>
</evidence>
<dbReference type="PROSITE" id="PS51257">
    <property type="entry name" value="PROKAR_LIPOPROTEIN"/>
    <property type="match status" value="1"/>
</dbReference>
<dbReference type="AlphaFoldDB" id="A0A4U9W1Y3"/>
<dbReference type="PANTHER" id="PTHR38439:SF2">
    <property type="entry name" value="OUTER MEMBRANE PROTEIN H.8"/>
    <property type="match status" value="1"/>
</dbReference>
<protein>
    <submittedName>
        <fullName evidence="6 7">Azurin</fullName>
    </submittedName>
</protein>
<evidence type="ECO:0000313" key="8">
    <source>
        <dbReference type="Proteomes" id="UP000308196"/>
    </source>
</evidence>
<keyword evidence="9" id="KW-1185">Reference proteome</keyword>
<dbReference type="InterPro" id="IPR028871">
    <property type="entry name" value="BlueCu_1_BS"/>
</dbReference>
<evidence type="ECO:0000256" key="3">
    <source>
        <dbReference type="ARBA" id="ARBA00022982"/>
    </source>
</evidence>
<gene>
    <name evidence="6" type="ORF">ABTW24_23770</name>
    <name evidence="7" type="ORF">NCTC11429_04565</name>
</gene>
<dbReference type="Proteomes" id="UP000308196">
    <property type="component" value="Chromosome"/>
</dbReference>
<proteinExistence type="predicted"/>
<dbReference type="GeneID" id="78465144"/>
<keyword evidence="2" id="KW-0479">Metal-binding</keyword>
<dbReference type="STRING" id="1123265.GCA_000686625_03503"/>
<dbReference type="EMBL" id="LR590484">
    <property type="protein sequence ID" value="VTR52351.1"/>
    <property type="molecule type" value="Genomic_DNA"/>
</dbReference>
<dbReference type="PANTHER" id="PTHR38439">
    <property type="entry name" value="AURACYANIN-B"/>
    <property type="match status" value="1"/>
</dbReference>
<dbReference type="GO" id="GO:0009055">
    <property type="term" value="F:electron transfer activity"/>
    <property type="evidence" value="ECO:0007669"/>
    <property type="project" value="InterPro"/>
</dbReference>
<evidence type="ECO:0000259" key="5">
    <source>
        <dbReference type="Pfam" id="PF00127"/>
    </source>
</evidence>
<reference evidence="7 8" key="1">
    <citation type="submission" date="2019-05" db="EMBL/GenBank/DDBJ databases">
        <authorList>
            <consortium name="Pathogen Informatics"/>
        </authorList>
    </citation>
    <scope>NUCLEOTIDE SEQUENCE [LARGE SCALE GENOMIC DNA]</scope>
    <source>
        <strain evidence="7 8">NCTC11429</strain>
    </source>
</reference>
<dbReference type="Gene3D" id="2.60.40.420">
    <property type="entry name" value="Cupredoxins - blue copper proteins"/>
    <property type="match status" value="1"/>
</dbReference>
<dbReference type="KEGG" id="stha:NCTC11429_04565"/>
<dbReference type="InterPro" id="IPR008972">
    <property type="entry name" value="Cupredoxin"/>
</dbReference>
<dbReference type="Proteomes" id="UP001566204">
    <property type="component" value="Unassembled WGS sequence"/>
</dbReference>
<dbReference type="InterPro" id="IPR000923">
    <property type="entry name" value="BlueCu_1"/>
</dbReference>
<reference evidence="6 9" key="2">
    <citation type="submission" date="2024-06" db="EMBL/GenBank/DDBJ databases">
        <title>Soil Sphingobacterium thalpophilum.</title>
        <authorList>
            <person name="Yang J."/>
            <person name="Li J."/>
        </authorList>
    </citation>
    <scope>NUCLEOTIDE SEQUENCE [LARGE SCALE GENOMIC DNA]</scope>
    <source>
        <strain evidence="6 9">22g91tb</strain>
    </source>
</reference>
<evidence type="ECO:0000313" key="6">
    <source>
        <dbReference type="EMBL" id="MEZ0454628.1"/>
    </source>
</evidence>
<evidence type="ECO:0000313" key="7">
    <source>
        <dbReference type="EMBL" id="VTR52351.1"/>
    </source>
</evidence>
<dbReference type="EMBL" id="JBEOQB010000008">
    <property type="protein sequence ID" value="MEZ0454628.1"/>
    <property type="molecule type" value="Genomic_DNA"/>
</dbReference>
<keyword evidence="4" id="KW-0186">Copper</keyword>
<accession>A0A4U9W1Y3</accession>
<evidence type="ECO:0000256" key="1">
    <source>
        <dbReference type="ARBA" id="ARBA00022448"/>
    </source>
</evidence>
<dbReference type="RefSeq" id="WP_037533505.1">
    <property type="nucleotide sequence ID" value="NZ_CP141191.1"/>
</dbReference>
<dbReference type="PROSITE" id="PS00196">
    <property type="entry name" value="COPPER_BLUE"/>
    <property type="match status" value="1"/>
</dbReference>
<organism evidence="7 8">
    <name type="scientific">Sphingobacterium thalpophilum</name>
    <dbReference type="NCBI Taxonomy" id="259"/>
    <lineage>
        <taxon>Bacteria</taxon>
        <taxon>Pseudomonadati</taxon>
        <taxon>Bacteroidota</taxon>
        <taxon>Sphingobacteriia</taxon>
        <taxon>Sphingobacteriales</taxon>
        <taxon>Sphingobacteriaceae</taxon>
        <taxon>Sphingobacterium</taxon>
    </lineage>
</organism>
<keyword evidence="3" id="KW-0249">Electron transport</keyword>
<keyword evidence="1" id="KW-0813">Transport</keyword>
<dbReference type="Pfam" id="PF00127">
    <property type="entry name" value="Copper-bind"/>
    <property type="match status" value="1"/>
</dbReference>